<evidence type="ECO:0000256" key="5">
    <source>
        <dbReference type="SAM" id="MobiDB-lite"/>
    </source>
</evidence>
<dbReference type="GO" id="GO:0003676">
    <property type="term" value="F:nucleic acid binding"/>
    <property type="evidence" value="ECO:0007669"/>
    <property type="project" value="InterPro"/>
</dbReference>
<evidence type="ECO:0000256" key="1">
    <source>
        <dbReference type="ARBA" id="ARBA00022737"/>
    </source>
</evidence>
<dbReference type="PROSITE" id="PS50994">
    <property type="entry name" value="INTEGRASE"/>
    <property type="match status" value="1"/>
</dbReference>
<dbReference type="InterPro" id="IPR019734">
    <property type="entry name" value="TPR_rpt"/>
</dbReference>
<evidence type="ECO:0000256" key="4">
    <source>
        <dbReference type="SAM" id="Coils"/>
    </source>
</evidence>
<dbReference type="PROSITE" id="PS50005">
    <property type="entry name" value="TPR"/>
    <property type="match status" value="7"/>
</dbReference>
<dbReference type="SUPFAM" id="SSF53098">
    <property type="entry name" value="Ribonuclease H-like"/>
    <property type="match status" value="1"/>
</dbReference>
<keyword evidence="1" id="KW-0677">Repeat</keyword>
<dbReference type="SMART" id="SM00028">
    <property type="entry name" value="TPR"/>
    <property type="match status" value="21"/>
</dbReference>
<dbReference type="InterPro" id="IPR003903">
    <property type="entry name" value="UIM_dom"/>
</dbReference>
<gene>
    <name evidence="8" type="primary">NPHP3</name>
    <name evidence="8" type="ORF">AK812_SmicGene12794</name>
</gene>
<protein>
    <submittedName>
        <fullName evidence="8">Nephrocystin-3</fullName>
    </submittedName>
</protein>
<evidence type="ECO:0000313" key="8">
    <source>
        <dbReference type="EMBL" id="OLQ04184.1"/>
    </source>
</evidence>
<evidence type="ECO:0000256" key="3">
    <source>
        <dbReference type="PROSITE-ProRule" id="PRU00339"/>
    </source>
</evidence>
<evidence type="ECO:0000313" key="9">
    <source>
        <dbReference type="Proteomes" id="UP000186817"/>
    </source>
</evidence>
<feature type="transmembrane region" description="Helical" evidence="6">
    <location>
        <begin position="154"/>
        <end position="176"/>
    </location>
</feature>
<dbReference type="InterPro" id="IPR013103">
    <property type="entry name" value="RVT_2"/>
</dbReference>
<dbReference type="PROSITE" id="PS50293">
    <property type="entry name" value="TPR_REGION"/>
    <property type="match status" value="1"/>
</dbReference>
<dbReference type="InterPro" id="IPR036397">
    <property type="entry name" value="RNaseH_sf"/>
</dbReference>
<dbReference type="Gene3D" id="1.25.40.10">
    <property type="entry name" value="Tetratricopeptide repeat domain"/>
    <property type="match status" value="8"/>
</dbReference>
<dbReference type="SUPFAM" id="SSF48452">
    <property type="entry name" value="TPR-like"/>
    <property type="match status" value="9"/>
</dbReference>
<dbReference type="Pfam" id="PF13424">
    <property type="entry name" value="TPR_12"/>
    <property type="match status" value="6"/>
</dbReference>
<dbReference type="EMBL" id="LSRX01000217">
    <property type="protein sequence ID" value="OLQ04184.1"/>
    <property type="molecule type" value="Genomic_DNA"/>
</dbReference>
<keyword evidence="6" id="KW-0472">Membrane</keyword>
<dbReference type="Gene3D" id="3.30.420.10">
    <property type="entry name" value="Ribonuclease H-like superfamily/Ribonuclease H"/>
    <property type="match status" value="1"/>
</dbReference>
<accession>A0A1Q9E9S6</accession>
<feature type="repeat" description="TPR" evidence="3">
    <location>
        <begin position="2133"/>
        <end position="2166"/>
    </location>
</feature>
<feature type="repeat" description="TPR" evidence="3">
    <location>
        <begin position="1394"/>
        <end position="1427"/>
    </location>
</feature>
<feature type="region of interest" description="Disordered" evidence="5">
    <location>
        <begin position="1248"/>
        <end position="1272"/>
    </location>
</feature>
<dbReference type="Proteomes" id="UP000186817">
    <property type="component" value="Unassembled WGS sequence"/>
</dbReference>
<evidence type="ECO:0000259" key="7">
    <source>
        <dbReference type="PROSITE" id="PS50994"/>
    </source>
</evidence>
<dbReference type="Pfam" id="PF13374">
    <property type="entry name" value="TPR_10"/>
    <property type="match status" value="4"/>
</dbReference>
<feature type="repeat" description="TPR" evidence="3">
    <location>
        <begin position="1755"/>
        <end position="1788"/>
    </location>
</feature>
<dbReference type="Pfam" id="PF07727">
    <property type="entry name" value="RVT_2"/>
    <property type="match status" value="1"/>
</dbReference>
<feature type="repeat" description="TPR" evidence="3">
    <location>
        <begin position="1881"/>
        <end position="1914"/>
    </location>
</feature>
<feature type="repeat" description="TPR" evidence="3">
    <location>
        <begin position="1923"/>
        <end position="1956"/>
    </location>
</feature>
<keyword evidence="9" id="KW-1185">Reference proteome</keyword>
<sequence>MDCLCFAGVWKMQSEFRCRAQHMVGIEQAYEVRYVQVQRVLRPMFVKVKLEDWCPACSACQDLEPSCNITFSDGRPPYVCFARTGDGDIIRRFPVVASIGYYLVGFYFILSGIQLICSALGTCPLVASTVLAFLAAFAGGTGVICNLAPQRSTYLYIALGVILTHCLFLIVLIFMFEGHSIKLGWIDWYNLLAFALNTFGLKGPEVLAGFFEVDLLCCVPWLPRCFNQYGPQGWVPLDRAIFAQPFDRVGEMRSRQAAIPFIHDSDAEISDHKVLPVVEDMSQSSELNCRGWRLLCEEEPLKAIDEFSKAIDLDKSCAEAFNNRGIAKEIAGQNEAAQQDYEKADSLAAEGKCSKRSLELNRKWKPIGWQARGEPEAKCKAEEADFLLSFANPDAAKNNQILTLLQQGVWFGDQWGPASFCHDRSLGTGVHVVGGEAQGRQDPRFTDLDVEKEVGEFPRWFEHYKQAAEATRHGILILQLTSDYFKSKACRWEFGYLRRPQLVHVFVMSAQGPWIVTWQQLAANVGLCRQIFGGLEKLDVPTATEQELQQRFRQFASKSHDVSSMVAVYRVTEAANLVGAQEHQSWCELPLWEVAYALAISGPGQESLHGMASAERLMTLCVATGQSQRALVLGSHLLEIVQRKFGPDDPVVAGMLNNVATAYGNIGNQQEKTKLLEKALAIVKKRFGPESLKNVSILSNLADAYAALGDFDRKKQLGTTVLGIVKEHYGPEDVEVGHALFLLGSALWQLGELTEARKHLEEVLKIREKSLGAEHPEVADTMNNLGGVYLGSKEAGDHQRAKDLLERALKIKMMHLGPNHLELAKVLTNLGHAHTRLGDPGKATGRLTHALRIKELHYGQEHVELAAPLVNLGLAYRDVGFHEQQRDVLQRALTIEEQHFGREHWKLGSTLGYLANAHSALGSHRSQQILLQRQLNIEEQRYGQDHQEVATTLVNLSTAHSKLGELTLAKKLLERALPTLARNEGVDPSALELARTNRASLNRLQVAASAEGSRMLKEAREHFGSELGDSAALADLACDPGEIHLQVVLQEHVLEIEANRHGEVEMVADRLRSLSRLYVHVGERQKRKEGLQRALQIEERRKSPEFRKLAETVRMLADPRLLDNHGQQMMLWARALDILEKNFGADDAEAADLRANMRRLHHNMLLQATRYKAALEAFSDVVDRDQSSTSLARAKIEEAEDVLRVPVGSAWFKQGKKARGVSSPQSLDHNILNPTSLSHGRLVEHFENNQEPLPPSLESSRTSDVGCERHMDRPLPPVRRVEALFADAVGHDARLGRGCWIRILEAVGCTSETAAAVFELAQRSVEQPHLCARDIFRFLWGHEACSQAEDRGLTAELQEVSEVHENAELLCTEESAEAQEAAERNGQCQAKADVEVLSSRGWSKLEEGRHEDALADFSRAIELDPELAAAYNHRGITLQILGRDAEEDFAMADGLTMHDTAAYEALQLIRKWKPIGFKARGEAEGKRKATEADFLISFASPDSSENNKILHLVTQGVQFQGQFRSVSFCHDRSLGMGVQVVEGQNAGRWDQQFSDLDQVRKPGEYPRWFVHYKRAAEETKHGILILQLTNDYFKSKACRWEFGYVRKPELVHVFVHGADGPQILRWQELMARPALCKQAFGGTSDDRAQLNQVAENMANDEEVKAMEDLLAQVGKAADFVEAQEHQAWCELPLREMSYALATESLGEESEPALNAANRLMACLIDTGHAERAVGMGTRLLEIEERHYGADHPRAATARNNLGNAYGKLGDYQRKKELLEQCLKINEQHYGPDHLHLAKIRCNLGNAYGDLGDYQRQKELLEQGLKILQQCYGPDHPEVATTLNNLGCAYGNLGDDRHGMELLERCLKIKEQHYGADHPEVATMLSNLATAYRRLGDYQRAMELLEQCVRIEEQHYGADHPEVAKILANLGTVYGQLGDYQRGKELLEQGLKILQQCYGPDHPEVATPLHNLGNAYGQLGDHRRMKELLGQGLKIKEKHYGPDHPEVAITLNSLGNAYGELGDYQRKKELLEQGLRIVEQQYGPDHPEVARTLGNLGNAYGKLGDYQRQKELLEHCRKIFEQYYGPDHPEVATILSNLGRAYGGLGDYQWQKELVEQGLKILEQHYGPDHPEVATILANLGNAYGELGDYQRKKELLEQGLKIEEQHYGADHPEVAKILANLGTAYGQLGDYQRAKELLERSLEIFQRLLGPGHPHVDLVRHNLGKVCPQLESSRTAKDCGHPRDPAATRLEGCELLLTAYAKKAMVMVAQATPAFPQTAENLEGYCDSDGPGSYGIKYHPDLGAYDLVTEILNETNKMLKALTANQPAAPEPPSSSLDPIEMIQKQLDEVRRLKVLRVKDFSEPSSAFNSAVSWYEARLSSSTVSGRLFWTAGLAMPTGPLCRKEAARRVGVALATGEERVIPQSSGGTLLSEGGCEGTILPMGQLVKLLGCKVLWTPTKLTVVHPVHGRFQVRLRGHCPVLPVSQALELIAELEQKRVNSFEKTVQELQQQIKVIKESGLQVLLGIPEQVPVDGKDGWKLLKGTPWSRAKRKALFQSDNWVLHLFAGEERSEEAKRRVTMKRSFWSEALSGDEVMVEVDVTSSRGLDLLQRDGVFRVLAWAGLNGKIKSVIGGPPRQTFPTASQKCVPGSQHVKETQLIVRMMTNFYMAEEGRTALWRAGRLMVKPHVGFLLEHPDEQKGELMSLFQTPLWKSFALDNLMGEVPVPMNGKSVALGGNMDLWTGGYMFSATTYLIGVIVEYALRSWKKAEALKAIQEMYIQLRSSGLPLNRLHMDRAREFQSGALEHWAAARDVDLSRTQGSDAAQNGTAERAVGYVKMRMRILFAQAKELSGLEDDVVKTWWPMAADTAVTQQQSMAMGRKFPSAARLGSRVFTKRKGYGTGSPGDLKPKWIGGYYLGPARSVPGGHMVYTDEGNLWFTTSIRQFEDREVEGEASDLARYLAEFIKLDQDGSCSFEGPGGELWRHSVSQLEFEEEMMDRLWMRRVLDEEEQLAGVVPGELRTELEGVEQANLDAAEVLDLRETRDLCDRCDEEQWLGLCRMTETEEETFGVETMLEELKEPLKVVFTVALDEVKNYAGRWSEAMRKEVKALLDAKALVPLSPREQADLEASGKLVVLPANAKGVFTIKPPDLDRTQDELDNPLPQGSPLFVKRKARLVICGNFQGRQAREDSYAGGCQIDSLRAMLVLAARRGWRLASTDIRNAFILAPIKEEDEEDDGIIYALFPPKVFQMVVVPYCYQLWRALYGFRRSPRLWSKFRDKRLLSARIPFGQGHWMLKQSKADANVWAVTCVGPQGDVEVRAYLNIYVEDVLYAGNPDEIIAVHKWLTSEWKASELSWATGESIIRLLGLEIGVTNGGVRTARGMEPLVPKNGFLENVMKNFEKFARAQVLTGELLWLSGRPRPDIMHSVATMSSMCVKNPELVERIGRRVLGYLKNTAAMCLWYKPEVDKYDVLGYSDASFAPQGPGSSAPMNGVPGVIARLALILAWLVQGGEVQLKKFGVFEGYVVYSKLCRKVRAPLWKEDHSRRCGTDGARQTTCLSRNEAAAAEAISQLPREPFSTGKGFTWLDALRSVACDAQAKEATCVFPQMGTIFTHQVLTREDACDFVLQVVDAGGEGEEPIYVGVVSDEPVGFGCLPVGHPQLANSIGIVSAGPHAGHIVHAGQSRREVQGIASGDTIRIQIEPGSNVTIWHGPTVLVSFAVGGDGMFRCAASLSSIGQRVRIMDSAQDASAAAAVSRMVDPRRAGQTSPSNPAVPVVRDEQKKAEEQEHSDCLCGFFRDGSPCSPAKVAAAEDKGLDDDDDLKEAIRLSLQDEPGKAGK</sequence>
<dbReference type="InterPro" id="IPR011990">
    <property type="entry name" value="TPR-like_helical_dom_sf"/>
</dbReference>
<dbReference type="GO" id="GO:0015074">
    <property type="term" value="P:DNA integration"/>
    <property type="evidence" value="ECO:0007669"/>
    <property type="project" value="InterPro"/>
</dbReference>
<feature type="coiled-coil region" evidence="4">
    <location>
        <begin position="2492"/>
        <end position="2519"/>
    </location>
</feature>
<dbReference type="OrthoDB" id="421633at2759"/>
<evidence type="ECO:0000256" key="2">
    <source>
        <dbReference type="ARBA" id="ARBA00022803"/>
    </source>
</evidence>
<feature type="transmembrane region" description="Helical" evidence="6">
    <location>
        <begin position="99"/>
        <end position="121"/>
    </location>
</feature>
<dbReference type="PANTHER" id="PTHR45641:SF19">
    <property type="entry name" value="NEPHROCYSTIN-3"/>
    <property type="match status" value="1"/>
</dbReference>
<name>A0A1Q9E9S6_SYMMI</name>
<dbReference type="PANTHER" id="PTHR45641">
    <property type="entry name" value="TETRATRICOPEPTIDE REPEAT PROTEIN (AFU_ORTHOLOGUE AFUA_6G03870)"/>
    <property type="match status" value="1"/>
</dbReference>
<feature type="repeat" description="TPR" evidence="3">
    <location>
        <begin position="737"/>
        <end position="770"/>
    </location>
</feature>
<feature type="domain" description="Integrase catalytic" evidence="7">
    <location>
        <begin position="2706"/>
        <end position="2892"/>
    </location>
</feature>
<dbReference type="PROSITE" id="PS50330">
    <property type="entry name" value="UIM"/>
    <property type="match status" value="1"/>
</dbReference>
<feature type="transmembrane region" description="Helical" evidence="6">
    <location>
        <begin position="127"/>
        <end position="147"/>
    </location>
</feature>
<organism evidence="8 9">
    <name type="scientific">Symbiodinium microadriaticum</name>
    <name type="common">Dinoflagellate</name>
    <name type="synonym">Zooxanthella microadriatica</name>
    <dbReference type="NCBI Taxonomy" id="2951"/>
    <lineage>
        <taxon>Eukaryota</taxon>
        <taxon>Sar</taxon>
        <taxon>Alveolata</taxon>
        <taxon>Dinophyceae</taxon>
        <taxon>Suessiales</taxon>
        <taxon>Symbiodiniaceae</taxon>
        <taxon>Symbiodinium</taxon>
    </lineage>
</organism>
<keyword evidence="6" id="KW-1133">Transmembrane helix</keyword>
<keyword evidence="6" id="KW-0812">Transmembrane</keyword>
<feature type="region of interest" description="Disordered" evidence="5">
    <location>
        <begin position="3763"/>
        <end position="3788"/>
    </location>
</feature>
<feature type="repeat" description="TPR" evidence="3">
    <location>
        <begin position="2175"/>
        <end position="2208"/>
    </location>
</feature>
<comment type="caution">
    <text evidence="8">The sequence shown here is derived from an EMBL/GenBank/DDBJ whole genome shotgun (WGS) entry which is preliminary data.</text>
</comment>
<reference evidence="8 9" key="1">
    <citation type="submission" date="2016-02" db="EMBL/GenBank/DDBJ databases">
        <title>Genome analysis of coral dinoflagellate symbionts highlights evolutionary adaptations to a symbiotic lifestyle.</title>
        <authorList>
            <person name="Aranda M."/>
            <person name="Li Y."/>
            <person name="Liew Y.J."/>
            <person name="Baumgarten S."/>
            <person name="Simakov O."/>
            <person name="Wilson M."/>
            <person name="Piel J."/>
            <person name="Ashoor H."/>
            <person name="Bougouffa S."/>
            <person name="Bajic V.B."/>
            <person name="Ryu T."/>
            <person name="Ravasi T."/>
            <person name="Bayer T."/>
            <person name="Micklem G."/>
            <person name="Kim H."/>
            <person name="Bhak J."/>
            <person name="Lajeunesse T.C."/>
            <person name="Voolstra C.R."/>
        </authorList>
    </citation>
    <scope>NUCLEOTIDE SEQUENCE [LARGE SCALE GENOMIC DNA]</scope>
    <source>
        <strain evidence="8 9">CCMP2467</strain>
    </source>
</reference>
<proteinExistence type="predicted"/>
<keyword evidence="2 3" id="KW-0802">TPR repeat</keyword>
<dbReference type="InterPro" id="IPR001584">
    <property type="entry name" value="Integrase_cat-core"/>
</dbReference>
<dbReference type="InterPro" id="IPR012337">
    <property type="entry name" value="RNaseH-like_sf"/>
</dbReference>
<keyword evidence="4" id="KW-0175">Coiled coil</keyword>
<evidence type="ECO:0000256" key="6">
    <source>
        <dbReference type="SAM" id="Phobius"/>
    </source>
</evidence>